<proteinExistence type="predicted"/>
<name>A0ACB7T9D1_HYAAI</name>
<keyword evidence="2" id="KW-1185">Reference proteome</keyword>
<accession>A0ACB7T9D1</accession>
<comment type="caution">
    <text evidence="1">The sequence shown here is derived from an EMBL/GenBank/DDBJ whole genome shotgun (WGS) entry which is preliminary data.</text>
</comment>
<dbReference type="EMBL" id="CM023490">
    <property type="protein sequence ID" value="KAH6943610.1"/>
    <property type="molecule type" value="Genomic_DNA"/>
</dbReference>
<gene>
    <name evidence="1" type="ORF">HPB50_024797</name>
</gene>
<sequence>MEQLKWPGMKDFQAAEKQPMVVEGETAGYYKSFKNLTLYWVLKAGHMTPPPMRGMLQRRLGGGELGRRHRRPLICSGAINEIASDDDECDEAGA</sequence>
<protein>
    <submittedName>
        <fullName evidence="1">Uncharacterized protein</fullName>
    </submittedName>
</protein>
<dbReference type="Proteomes" id="UP000821845">
    <property type="component" value="Chromosome 10"/>
</dbReference>
<evidence type="ECO:0000313" key="1">
    <source>
        <dbReference type="EMBL" id="KAH6943610.1"/>
    </source>
</evidence>
<evidence type="ECO:0000313" key="2">
    <source>
        <dbReference type="Proteomes" id="UP000821845"/>
    </source>
</evidence>
<reference evidence="1" key="1">
    <citation type="submission" date="2020-05" db="EMBL/GenBank/DDBJ databases">
        <title>Large-scale comparative analyses of tick genomes elucidate their genetic diversity and vector capacities.</title>
        <authorList>
            <person name="Jia N."/>
            <person name="Wang J."/>
            <person name="Shi W."/>
            <person name="Du L."/>
            <person name="Sun Y."/>
            <person name="Zhan W."/>
            <person name="Jiang J."/>
            <person name="Wang Q."/>
            <person name="Zhang B."/>
            <person name="Ji P."/>
            <person name="Sakyi L.B."/>
            <person name="Cui X."/>
            <person name="Yuan T."/>
            <person name="Jiang B."/>
            <person name="Yang W."/>
            <person name="Lam T.T.-Y."/>
            <person name="Chang Q."/>
            <person name="Ding S."/>
            <person name="Wang X."/>
            <person name="Zhu J."/>
            <person name="Ruan X."/>
            <person name="Zhao L."/>
            <person name="Wei J."/>
            <person name="Que T."/>
            <person name="Du C."/>
            <person name="Cheng J."/>
            <person name="Dai P."/>
            <person name="Han X."/>
            <person name="Huang E."/>
            <person name="Gao Y."/>
            <person name="Liu J."/>
            <person name="Shao H."/>
            <person name="Ye R."/>
            <person name="Li L."/>
            <person name="Wei W."/>
            <person name="Wang X."/>
            <person name="Wang C."/>
            <person name="Yang T."/>
            <person name="Huo Q."/>
            <person name="Li W."/>
            <person name="Guo W."/>
            <person name="Chen H."/>
            <person name="Zhou L."/>
            <person name="Ni X."/>
            <person name="Tian J."/>
            <person name="Zhou Y."/>
            <person name="Sheng Y."/>
            <person name="Liu T."/>
            <person name="Pan Y."/>
            <person name="Xia L."/>
            <person name="Li J."/>
            <person name="Zhao F."/>
            <person name="Cao W."/>
        </authorList>
    </citation>
    <scope>NUCLEOTIDE SEQUENCE</scope>
    <source>
        <strain evidence="1">Hyas-2018</strain>
    </source>
</reference>
<organism evidence="1 2">
    <name type="scientific">Hyalomma asiaticum</name>
    <name type="common">Tick</name>
    <dbReference type="NCBI Taxonomy" id="266040"/>
    <lineage>
        <taxon>Eukaryota</taxon>
        <taxon>Metazoa</taxon>
        <taxon>Ecdysozoa</taxon>
        <taxon>Arthropoda</taxon>
        <taxon>Chelicerata</taxon>
        <taxon>Arachnida</taxon>
        <taxon>Acari</taxon>
        <taxon>Parasitiformes</taxon>
        <taxon>Ixodida</taxon>
        <taxon>Ixodoidea</taxon>
        <taxon>Ixodidae</taxon>
        <taxon>Hyalomminae</taxon>
        <taxon>Hyalomma</taxon>
    </lineage>
</organism>